<dbReference type="RefSeq" id="WP_188913035.1">
    <property type="nucleotide sequence ID" value="NZ_BMMF01000006.1"/>
</dbReference>
<keyword evidence="4" id="KW-1185">Reference proteome</keyword>
<evidence type="ECO:0000259" key="2">
    <source>
        <dbReference type="Pfam" id="PF07331"/>
    </source>
</evidence>
<evidence type="ECO:0000313" key="3">
    <source>
        <dbReference type="EMBL" id="GGK35666.1"/>
    </source>
</evidence>
<feature type="transmembrane region" description="Helical" evidence="1">
    <location>
        <begin position="116"/>
        <end position="134"/>
    </location>
</feature>
<organism evidence="3 4">
    <name type="scientific">Salinarimonas ramus</name>
    <dbReference type="NCBI Taxonomy" id="690164"/>
    <lineage>
        <taxon>Bacteria</taxon>
        <taxon>Pseudomonadati</taxon>
        <taxon>Pseudomonadota</taxon>
        <taxon>Alphaproteobacteria</taxon>
        <taxon>Hyphomicrobiales</taxon>
        <taxon>Salinarimonadaceae</taxon>
        <taxon>Salinarimonas</taxon>
    </lineage>
</organism>
<feature type="domain" description="DUF1468" evidence="2">
    <location>
        <begin position="22"/>
        <end position="165"/>
    </location>
</feature>
<sequence length="170" mass="17281">MSQPNAGRERAARPAANIDTLVALGVVALGVGIFVAIPSEIDEPPRLFGLEPTGLSPELFPSLVAGAFVAVGLVYAVASLRMGSTNPFAALPRGAWLNLGVVLAAMIGYVALLRPVGYVGASAAVAAIVSSYYGSRSVVGIALVSIGAPVAIYVLFTRVLGVSLPPTFGF</sequence>
<feature type="transmembrane region" description="Helical" evidence="1">
    <location>
        <begin position="59"/>
        <end position="78"/>
    </location>
</feature>
<keyword evidence="1" id="KW-0812">Transmembrane</keyword>
<feature type="transmembrane region" description="Helical" evidence="1">
    <location>
        <begin position="90"/>
        <end position="110"/>
    </location>
</feature>
<gene>
    <name evidence="3" type="ORF">GCM10011322_23180</name>
</gene>
<comment type="caution">
    <text evidence="3">The sequence shown here is derived from an EMBL/GenBank/DDBJ whole genome shotgun (WGS) entry which is preliminary data.</text>
</comment>
<keyword evidence="1" id="KW-0472">Membrane</keyword>
<dbReference type="Pfam" id="PF07331">
    <property type="entry name" value="TctB"/>
    <property type="match status" value="1"/>
</dbReference>
<feature type="transmembrane region" description="Helical" evidence="1">
    <location>
        <begin position="21"/>
        <end position="39"/>
    </location>
</feature>
<keyword evidence="1" id="KW-1133">Transmembrane helix</keyword>
<dbReference type="EMBL" id="BMMF01000006">
    <property type="protein sequence ID" value="GGK35666.1"/>
    <property type="molecule type" value="Genomic_DNA"/>
</dbReference>
<accession>A0A917V3T0</accession>
<dbReference type="InterPro" id="IPR009936">
    <property type="entry name" value="DUF1468"/>
</dbReference>
<dbReference type="AlphaFoldDB" id="A0A917V3T0"/>
<dbReference type="Proteomes" id="UP000600449">
    <property type="component" value="Unassembled WGS sequence"/>
</dbReference>
<evidence type="ECO:0000313" key="4">
    <source>
        <dbReference type="Proteomes" id="UP000600449"/>
    </source>
</evidence>
<reference evidence="3 4" key="1">
    <citation type="journal article" date="2014" name="Int. J. Syst. Evol. Microbiol.">
        <title>Complete genome sequence of Corynebacterium casei LMG S-19264T (=DSM 44701T), isolated from a smear-ripened cheese.</title>
        <authorList>
            <consortium name="US DOE Joint Genome Institute (JGI-PGF)"/>
            <person name="Walter F."/>
            <person name="Albersmeier A."/>
            <person name="Kalinowski J."/>
            <person name="Ruckert C."/>
        </authorList>
    </citation>
    <scope>NUCLEOTIDE SEQUENCE [LARGE SCALE GENOMIC DNA]</scope>
    <source>
        <strain evidence="3 4">CGMCC 1.9161</strain>
    </source>
</reference>
<feature type="transmembrane region" description="Helical" evidence="1">
    <location>
        <begin position="141"/>
        <end position="161"/>
    </location>
</feature>
<proteinExistence type="predicted"/>
<evidence type="ECO:0000256" key="1">
    <source>
        <dbReference type="SAM" id="Phobius"/>
    </source>
</evidence>
<protein>
    <recommendedName>
        <fullName evidence="2">DUF1468 domain-containing protein</fullName>
    </recommendedName>
</protein>
<name>A0A917V3T0_9HYPH</name>